<gene>
    <name evidence="12" type="ORF">IQ241_06275</name>
</gene>
<evidence type="ECO:0000256" key="7">
    <source>
        <dbReference type="ARBA" id="ARBA00023136"/>
    </source>
</evidence>
<dbReference type="EMBL" id="JADEXG010000010">
    <property type="protein sequence ID" value="MBE9076903.1"/>
    <property type="molecule type" value="Genomic_DNA"/>
</dbReference>
<dbReference type="Pfam" id="PF07884">
    <property type="entry name" value="VKOR"/>
    <property type="match status" value="1"/>
</dbReference>
<proteinExistence type="inferred from homology"/>
<accession>A0A8J7AG50</accession>
<dbReference type="CDD" id="cd12916">
    <property type="entry name" value="VKOR_1"/>
    <property type="match status" value="1"/>
</dbReference>
<feature type="domain" description="Vitamin K epoxide reductase" evidence="11">
    <location>
        <begin position="12"/>
        <end position="150"/>
    </location>
</feature>
<dbReference type="GO" id="GO:0016020">
    <property type="term" value="C:membrane"/>
    <property type="evidence" value="ECO:0007669"/>
    <property type="project" value="UniProtKB-SubCell"/>
</dbReference>
<feature type="transmembrane region" description="Helical" evidence="10">
    <location>
        <begin position="20"/>
        <end position="41"/>
    </location>
</feature>
<evidence type="ECO:0000256" key="1">
    <source>
        <dbReference type="ARBA" id="ARBA00004141"/>
    </source>
</evidence>
<dbReference type="Gene3D" id="3.40.30.10">
    <property type="entry name" value="Glutaredoxin"/>
    <property type="match status" value="1"/>
</dbReference>
<dbReference type="InterPro" id="IPR044698">
    <property type="entry name" value="VKOR/LTO1"/>
</dbReference>
<name>A0A8J7AG50_9CYAN</name>
<dbReference type="SUPFAM" id="SSF52833">
    <property type="entry name" value="Thioredoxin-like"/>
    <property type="match status" value="1"/>
</dbReference>
<evidence type="ECO:0000256" key="10">
    <source>
        <dbReference type="SAM" id="Phobius"/>
    </source>
</evidence>
<feature type="transmembrane region" description="Helical" evidence="10">
    <location>
        <begin position="61"/>
        <end position="86"/>
    </location>
</feature>
<dbReference type="InterPro" id="IPR012932">
    <property type="entry name" value="VKOR"/>
</dbReference>
<dbReference type="GO" id="GO:0016491">
    <property type="term" value="F:oxidoreductase activity"/>
    <property type="evidence" value="ECO:0007669"/>
    <property type="project" value="UniProtKB-KW"/>
</dbReference>
<dbReference type="RefSeq" id="WP_193905608.1">
    <property type="nucleotide sequence ID" value="NZ_JADEXG010000010.1"/>
</dbReference>
<dbReference type="GO" id="GO:0048038">
    <property type="term" value="F:quinone binding"/>
    <property type="evidence" value="ECO:0007669"/>
    <property type="project" value="UniProtKB-KW"/>
</dbReference>
<organism evidence="12 13">
    <name type="scientific">Vasconcelosia minhoensis LEGE 07310</name>
    <dbReference type="NCBI Taxonomy" id="915328"/>
    <lineage>
        <taxon>Bacteria</taxon>
        <taxon>Bacillati</taxon>
        <taxon>Cyanobacteriota</taxon>
        <taxon>Cyanophyceae</taxon>
        <taxon>Nodosilineales</taxon>
        <taxon>Cymatolegaceae</taxon>
        <taxon>Vasconcelosia</taxon>
        <taxon>Vasconcelosia minhoensis</taxon>
    </lineage>
</organism>
<dbReference type="Proteomes" id="UP000636505">
    <property type="component" value="Unassembled WGS sequence"/>
</dbReference>
<comment type="subcellular location">
    <subcellularLocation>
        <location evidence="1">Membrane</location>
        <topology evidence="1">Multi-pass membrane protein</topology>
    </subcellularLocation>
</comment>
<keyword evidence="5 10" id="KW-1133">Transmembrane helix</keyword>
<evidence type="ECO:0000256" key="6">
    <source>
        <dbReference type="ARBA" id="ARBA00023002"/>
    </source>
</evidence>
<sequence length="302" mass="32338">MARRRQETLWIHRWSRPLIAAIAAVGAFGTGYLTLVKLIGATAACPSDGCERVLSSPYATIFGLPLTLFGCLAYGAMFVLAIGPLLAPQARRLSLEKLTWPLLFVGATAMMVFSGYLMYLLTTEIRAVCLYCIASATMTVAMFVLTLLGRRWEDRGQIAFIGMIVAVVALVGTLGLYAPIQGNATAAGSAGEVGPPVQNASGPAEIALAQHLTSIDAKMYGAYWCPHCHDQKELFGQAATAEIPYIECAPDGRDPQTTLCQSVEQVRGYPTWEINGQFLEGAQSLETLANASGYTGPMDFAN</sequence>
<feature type="transmembrane region" description="Helical" evidence="10">
    <location>
        <begin position="98"/>
        <end position="119"/>
    </location>
</feature>
<keyword evidence="13" id="KW-1185">Reference proteome</keyword>
<evidence type="ECO:0000256" key="5">
    <source>
        <dbReference type="ARBA" id="ARBA00022989"/>
    </source>
</evidence>
<feature type="transmembrane region" description="Helical" evidence="10">
    <location>
        <begin position="125"/>
        <end position="148"/>
    </location>
</feature>
<dbReference type="InterPro" id="IPR038354">
    <property type="entry name" value="VKOR_sf"/>
</dbReference>
<reference evidence="12" key="1">
    <citation type="submission" date="2020-10" db="EMBL/GenBank/DDBJ databases">
        <authorList>
            <person name="Castelo-Branco R."/>
            <person name="Eusebio N."/>
            <person name="Adriana R."/>
            <person name="Vieira A."/>
            <person name="Brugerolle De Fraissinette N."/>
            <person name="Rezende De Castro R."/>
            <person name="Schneider M.P."/>
            <person name="Vasconcelos V."/>
            <person name="Leao P.N."/>
        </authorList>
    </citation>
    <scope>NUCLEOTIDE SEQUENCE</scope>
    <source>
        <strain evidence="12">LEGE 07310</strain>
    </source>
</reference>
<comment type="similarity">
    <text evidence="2">Belongs to the VKOR family.</text>
</comment>
<evidence type="ECO:0000313" key="13">
    <source>
        <dbReference type="Proteomes" id="UP000636505"/>
    </source>
</evidence>
<evidence type="ECO:0000256" key="4">
    <source>
        <dbReference type="ARBA" id="ARBA00022719"/>
    </source>
</evidence>
<keyword evidence="6" id="KW-0560">Oxidoreductase</keyword>
<dbReference type="InterPro" id="IPR036249">
    <property type="entry name" value="Thioredoxin-like_sf"/>
</dbReference>
<evidence type="ECO:0000256" key="8">
    <source>
        <dbReference type="ARBA" id="ARBA00023157"/>
    </source>
</evidence>
<comment type="caution">
    <text evidence="12">The sequence shown here is derived from an EMBL/GenBank/DDBJ whole genome shotgun (WGS) entry which is preliminary data.</text>
</comment>
<keyword evidence="7 10" id="KW-0472">Membrane</keyword>
<keyword evidence="8" id="KW-1015">Disulfide bond</keyword>
<keyword evidence="3 10" id="KW-0812">Transmembrane</keyword>
<keyword evidence="4" id="KW-0874">Quinone</keyword>
<dbReference type="Gene3D" id="1.20.1440.130">
    <property type="entry name" value="VKOR domain"/>
    <property type="match status" value="1"/>
</dbReference>
<dbReference type="PANTHER" id="PTHR34573:SF1">
    <property type="entry name" value="VITAMIN K EPOXIDE REDUCTASE DOMAIN-CONTAINING PROTEIN"/>
    <property type="match status" value="1"/>
</dbReference>
<evidence type="ECO:0000256" key="9">
    <source>
        <dbReference type="ARBA" id="ARBA00023284"/>
    </source>
</evidence>
<evidence type="ECO:0000256" key="2">
    <source>
        <dbReference type="ARBA" id="ARBA00006214"/>
    </source>
</evidence>
<protein>
    <submittedName>
        <fullName evidence="12">Vitamin K epoxide reductase family protein</fullName>
    </submittedName>
</protein>
<evidence type="ECO:0000259" key="11">
    <source>
        <dbReference type="SMART" id="SM00756"/>
    </source>
</evidence>
<dbReference type="PANTHER" id="PTHR34573">
    <property type="entry name" value="VKC DOMAIN-CONTAINING PROTEIN"/>
    <property type="match status" value="1"/>
</dbReference>
<evidence type="ECO:0000256" key="3">
    <source>
        <dbReference type="ARBA" id="ARBA00022692"/>
    </source>
</evidence>
<dbReference type="AlphaFoldDB" id="A0A8J7AG50"/>
<keyword evidence="9" id="KW-0676">Redox-active center</keyword>
<dbReference type="SMART" id="SM00756">
    <property type="entry name" value="VKc"/>
    <property type="match status" value="1"/>
</dbReference>
<feature type="transmembrane region" description="Helical" evidence="10">
    <location>
        <begin position="160"/>
        <end position="180"/>
    </location>
</feature>
<evidence type="ECO:0000313" key="12">
    <source>
        <dbReference type="EMBL" id="MBE9076903.1"/>
    </source>
</evidence>